<protein>
    <submittedName>
        <fullName evidence="1">Uncharacterized protein</fullName>
    </submittedName>
</protein>
<reference evidence="1 2" key="1">
    <citation type="submission" date="2019-03" db="EMBL/GenBank/DDBJ databases">
        <title>Genomic Encyclopedia of Type Strains, Phase III (KMG-III): the genomes of soil and plant-associated and newly described type strains.</title>
        <authorList>
            <person name="Whitman W."/>
        </authorList>
    </citation>
    <scope>NUCLEOTIDE SEQUENCE [LARGE SCALE GENOMIC DNA]</scope>
    <source>
        <strain evidence="1 2">VKM Ac-2527</strain>
    </source>
</reference>
<gene>
    <name evidence="1" type="ORF">EV643_11758</name>
</gene>
<accession>A0A4R6K998</accession>
<comment type="caution">
    <text evidence="1">The sequence shown here is derived from an EMBL/GenBank/DDBJ whole genome shotgun (WGS) entry which is preliminary data.</text>
</comment>
<name>A0A4R6K998_9ACTN</name>
<dbReference type="AlphaFoldDB" id="A0A4R6K998"/>
<keyword evidence="2" id="KW-1185">Reference proteome</keyword>
<evidence type="ECO:0000313" key="2">
    <source>
        <dbReference type="Proteomes" id="UP000295388"/>
    </source>
</evidence>
<organism evidence="1 2">
    <name type="scientific">Kribbella caucasensis</name>
    <dbReference type="NCBI Taxonomy" id="2512215"/>
    <lineage>
        <taxon>Bacteria</taxon>
        <taxon>Bacillati</taxon>
        <taxon>Actinomycetota</taxon>
        <taxon>Actinomycetes</taxon>
        <taxon>Propionibacteriales</taxon>
        <taxon>Kribbellaceae</taxon>
        <taxon>Kribbella</taxon>
    </lineage>
</organism>
<sequence>MGDDESLRDLYDGCYRRLVGQLYRADSRRWTTPRPGCEPSR</sequence>
<dbReference type="EMBL" id="SNWQ01000017">
    <property type="protein sequence ID" value="TDO44035.1"/>
    <property type="molecule type" value="Genomic_DNA"/>
</dbReference>
<dbReference type="RefSeq" id="WP_255513054.1">
    <property type="nucleotide sequence ID" value="NZ_SNWQ01000017.1"/>
</dbReference>
<evidence type="ECO:0000313" key="1">
    <source>
        <dbReference type="EMBL" id="TDO44035.1"/>
    </source>
</evidence>
<dbReference type="Proteomes" id="UP000295388">
    <property type="component" value="Unassembled WGS sequence"/>
</dbReference>
<proteinExistence type="predicted"/>